<feature type="compositionally biased region" description="Basic and acidic residues" evidence="12">
    <location>
        <begin position="10"/>
        <end position="24"/>
    </location>
</feature>
<dbReference type="EMBL" id="JAGFMF010012103">
    <property type="protein sequence ID" value="KAG8507451.1"/>
    <property type="molecule type" value="Genomic_DNA"/>
</dbReference>
<keyword evidence="3" id="KW-0833">Ubl conjugation pathway</keyword>
<accession>A0A8J5ZUH0</accession>
<dbReference type="PANTHER" id="PTHR46468:SF1">
    <property type="entry name" value="SENTRIN-SPECIFIC PROTEASE 8"/>
    <property type="match status" value="1"/>
</dbReference>
<evidence type="ECO:0000256" key="8">
    <source>
        <dbReference type="ARBA" id="ARBA00073897"/>
    </source>
</evidence>
<evidence type="ECO:0000259" key="13">
    <source>
        <dbReference type="PROSITE" id="PS50600"/>
    </source>
</evidence>
<comment type="caution">
    <text evidence="14">The sequence shown here is derived from an EMBL/GenBank/DDBJ whole genome shotgun (WGS) entry which is preliminary data.</text>
</comment>
<evidence type="ECO:0000313" key="14">
    <source>
        <dbReference type="EMBL" id="KAG8507451.1"/>
    </source>
</evidence>
<evidence type="ECO:0000256" key="2">
    <source>
        <dbReference type="ARBA" id="ARBA00022670"/>
    </source>
</evidence>
<dbReference type="GO" id="GO:0008234">
    <property type="term" value="F:cysteine-type peptidase activity"/>
    <property type="evidence" value="ECO:0007669"/>
    <property type="project" value="UniProtKB-KW"/>
</dbReference>
<keyword evidence="4" id="KW-0378">Hydrolase</keyword>
<dbReference type="InterPro" id="IPR038765">
    <property type="entry name" value="Papain-like_cys_pep_sf"/>
</dbReference>
<feature type="region of interest" description="Disordered" evidence="12">
    <location>
        <begin position="1"/>
        <end position="235"/>
    </location>
</feature>
<dbReference type="GO" id="GO:0006508">
    <property type="term" value="P:proteolysis"/>
    <property type="evidence" value="ECO:0007669"/>
    <property type="project" value="UniProtKB-KW"/>
</dbReference>
<reference evidence="14" key="1">
    <citation type="journal article" date="2021" name="Evol. Appl.">
        <title>The genome of the Pyrenean desman and the effects of bottlenecks and inbreeding on the genomic landscape of an endangered species.</title>
        <authorList>
            <person name="Escoda L."/>
            <person name="Castresana J."/>
        </authorList>
    </citation>
    <scope>NUCLEOTIDE SEQUENCE</scope>
    <source>
        <strain evidence="14">IBE-C5619</strain>
    </source>
</reference>
<evidence type="ECO:0000256" key="10">
    <source>
        <dbReference type="ARBA" id="ARBA00080308"/>
    </source>
</evidence>
<evidence type="ECO:0000256" key="5">
    <source>
        <dbReference type="ARBA" id="ARBA00022807"/>
    </source>
</evidence>
<evidence type="ECO:0000256" key="9">
    <source>
        <dbReference type="ARBA" id="ARBA00077363"/>
    </source>
</evidence>
<dbReference type="InterPro" id="IPR044613">
    <property type="entry name" value="Nep1/2-like"/>
</dbReference>
<proteinExistence type="inferred from homology"/>
<keyword evidence="15" id="KW-1185">Reference proteome</keyword>
<sequence length="633" mass="68792">MDAPRRRLRSDRSAKELGVAKREGAAVTRSPRSCDRVGSPEDITESGGSIKSPKRVRGVLKVVGGGGGGRDRAAGKAGWPGKGLTSGRYNGWGLLGTRGQDRVSGKLPGRPACGASPLGRDGAGRPRQNPSASRGPGWETGRSQGGWGGSYLALRRGGQHSPLLFGGSRLPPSAPGSGPRRQQETRPPRVGRFRGGGAQLPQGPGQRPPRIPRPVRKTPPGRGRHIPRRTPPDSTIWNAASTAAAAAAGASSSPLTVRAGLTATANRRSVPRSLRPARPRPRARGPAPRDSSAADEQARAIYSHAPYRQPAPPPRVTLPALPARRLRGHAPILGPRSSLSPSSGPAQGFFRTLRQSGESSLIISLPLLERNVARLSRKFWVCDRSSHFPANTEVSEGWLGRWAKCNSKQKESCQDPAGQYKMDPVVLSYMDSLLRQSDVSLLDPPSWLNDHIIGFAFEYFANSQFHDCSDYVCFISPEVTQFIKCTSSPAEIAMFLEPLGLPNKRVVFLAINDNSNQAAGGTHWSLLVYLQDKNSFFHYDSHSKSNSVHAKQVAEKLEAFLGRKGNKLIFVEEKAPAQQNSYDCGMYVICNTEALCKNFFRQQPESLLQLLTPTYITKKRREWKDLIVSLAKN</sequence>
<dbReference type="FunFam" id="3.40.395.10:FF:000003">
    <property type="entry name" value="Sentrin-specific protease 8"/>
    <property type="match status" value="1"/>
</dbReference>
<evidence type="ECO:0000256" key="3">
    <source>
        <dbReference type="ARBA" id="ARBA00022786"/>
    </source>
</evidence>
<dbReference type="Proteomes" id="UP000700334">
    <property type="component" value="Unassembled WGS sequence"/>
</dbReference>
<feature type="domain" description="Ubiquitin-like protease family profile" evidence="13">
    <location>
        <begin position="432"/>
        <end position="595"/>
    </location>
</feature>
<name>A0A8J5ZUH0_GALPY</name>
<dbReference type="Pfam" id="PF02902">
    <property type="entry name" value="Peptidase_C48"/>
    <property type="match status" value="1"/>
</dbReference>
<dbReference type="AlphaFoldDB" id="A0A8J5ZUH0"/>
<dbReference type="GO" id="GO:0019784">
    <property type="term" value="F:deNEDDylase activity"/>
    <property type="evidence" value="ECO:0007669"/>
    <property type="project" value="InterPro"/>
</dbReference>
<evidence type="ECO:0000256" key="11">
    <source>
        <dbReference type="ARBA" id="ARBA00080742"/>
    </source>
</evidence>
<comment type="function">
    <text evidence="7">Protease that catalyzes two essential functions in the NEDD8 pathway: processing of full-length NEDD8 to its mature form and deconjugation of NEDD8 from targeted proteins such as cullins or p53.</text>
</comment>
<dbReference type="PROSITE" id="PS50600">
    <property type="entry name" value="ULP_PROTEASE"/>
    <property type="match status" value="1"/>
</dbReference>
<keyword evidence="5" id="KW-0788">Thiol protease</keyword>
<dbReference type="GO" id="GO:0000338">
    <property type="term" value="P:protein deneddylation"/>
    <property type="evidence" value="ECO:0007669"/>
    <property type="project" value="TreeGrafter"/>
</dbReference>
<dbReference type="InterPro" id="IPR003653">
    <property type="entry name" value="Peptidase_C48_C"/>
</dbReference>
<comment type="similarity">
    <text evidence="1">Belongs to the peptidase C48 family.</text>
</comment>
<protein>
    <recommendedName>
        <fullName evidence="8">Sentrin-specific protease 8</fullName>
    </recommendedName>
    <alternativeName>
        <fullName evidence="10">Deneddylase-1</fullName>
    </alternativeName>
    <alternativeName>
        <fullName evidence="11">NEDD8-specific protease 1</fullName>
    </alternativeName>
    <alternativeName>
        <fullName evidence="9">Sentrin/SUMO-specific protease SENP8</fullName>
    </alternativeName>
</protein>
<gene>
    <name evidence="14" type="ORF">J0S82_001245</name>
</gene>
<dbReference type="PANTHER" id="PTHR46468">
    <property type="entry name" value="SENTRIN-SPECIFIC PROTEASE 8"/>
    <property type="match status" value="1"/>
</dbReference>
<organism evidence="14 15">
    <name type="scientific">Galemys pyrenaicus</name>
    <name type="common">Iberian desman</name>
    <name type="synonym">Pyrenean desman</name>
    <dbReference type="NCBI Taxonomy" id="202257"/>
    <lineage>
        <taxon>Eukaryota</taxon>
        <taxon>Metazoa</taxon>
        <taxon>Chordata</taxon>
        <taxon>Craniata</taxon>
        <taxon>Vertebrata</taxon>
        <taxon>Euteleostomi</taxon>
        <taxon>Mammalia</taxon>
        <taxon>Eutheria</taxon>
        <taxon>Laurasiatheria</taxon>
        <taxon>Eulipotyphla</taxon>
        <taxon>Talpidae</taxon>
        <taxon>Galemys</taxon>
    </lineage>
</organism>
<keyword evidence="6" id="KW-0007">Acetylation</keyword>
<evidence type="ECO:0000313" key="15">
    <source>
        <dbReference type="Proteomes" id="UP000700334"/>
    </source>
</evidence>
<evidence type="ECO:0000256" key="6">
    <source>
        <dbReference type="ARBA" id="ARBA00022990"/>
    </source>
</evidence>
<evidence type="ECO:0000256" key="12">
    <source>
        <dbReference type="SAM" id="MobiDB-lite"/>
    </source>
</evidence>
<feature type="region of interest" description="Disordered" evidence="12">
    <location>
        <begin position="261"/>
        <end position="296"/>
    </location>
</feature>
<evidence type="ECO:0000256" key="1">
    <source>
        <dbReference type="ARBA" id="ARBA00005234"/>
    </source>
</evidence>
<keyword evidence="2 14" id="KW-0645">Protease</keyword>
<dbReference type="SUPFAM" id="SSF54001">
    <property type="entry name" value="Cysteine proteinases"/>
    <property type="match status" value="1"/>
</dbReference>
<evidence type="ECO:0000256" key="4">
    <source>
        <dbReference type="ARBA" id="ARBA00022801"/>
    </source>
</evidence>
<dbReference type="OrthoDB" id="5065855at2759"/>
<dbReference type="Gene3D" id="3.40.395.10">
    <property type="entry name" value="Adenoviral Proteinase, Chain A"/>
    <property type="match status" value="1"/>
</dbReference>
<evidence type="ECO:0000256" key="7">
    <source>
        <dbReference type="ARBA" id="ARBA00057092"/>
    </source>
</evidence>